<name>A9B723_HERA2</name>
<organism evidence="2 3">
    <name type="scientific">Herpetosiphon aurantiacus (strain ATCC 23779 / DSM 785 / 114-95)</name>
    <dbReference type="NCBI Taxonomy" id="316274"/>
    <lineage>
        <taxon>Bacteria</taxon>
        <taxon>Bacillati</taxon>
        <taxon>Chloroflexota</taxon>
        <taxon>Chloroflexia</taxon>
        <taxon>Herpetosiphonales</taxon>
        <taxon>Herpetosiphonaceae</taxon>
        <taxon>Herpetosiphon</taxon>
    </lineage>
</organism>
<dbReference type="KEGG" id="hau:Haur_3254"/>
<dbReference type="EMBL" id="CP000875">
    <property type="protein sequence ID" value="ABX05891.1"/>
    <property type="molecule type" value="Genomic_DNA"/>
</dbReference>
<gene>
    <name evidence="2" type="ordered locus">Haur_3254</name>
</gene>
<dbReference type="STRING" id="316274.Haur_3254"/>
<keyword evidence="1" id="KW-0812">Transmembrane</keyword>
<evidence type="ECO:0000256" key="1">
    <source>
        <dbReference type="SAM" id="Phobius"/>
    </source>
</evidence>
<dbReference type="InParanoid" id="A9B723"/>
<proteinExistence type="predicted"/>
<dbReference type="Proteomes" id="UP000000787">
    <property type="component" value="Chromosome"/>
</dbReference>
<dbReference type="BioCyc" id="HAUR316274:GHYA-3289-MONOMER"/>
<feature type="transmembrane region" description="Helical" evidence="1">
    <location>
        <begin position="83"/>
        <end position="101"/>
    </location>
</feature>
<feature type="transmembrane region" description="Helical" evidence="1">
    <location>
        <begin position="54"/>
        <end position="71"/>
    </location>
</feature>
<sequence>MRLKSRSRQMIKQRLTILGYGLIGLLIEFCYLFPSSEYRSAQSIPVYDPDTVLVIQWFVAGLIVPVSFLLVRAIRRRNQRFRWVKYGLLLVALALLSWHWFTLNSHSYPFPAALG</sequence>
<evidence type="ECO:0000313" key="3">
    <source>
        <dbReference type="Proteomes" id="UP000000787"/>
    </source>
</evidence>
<evidence type="ECO:0000313" key="2">
    <source>
        <dbReference type="EMBL" id="ABX05891.1"/>
    </source>
</evidence>
<reference evidence="2 3" key="1">
    <citation type="journal article" date="2011" name="Stand. Genomic Sci.">
        <title>Complete genome sequence of the filamentous gliding predatory bacterium Herpetosiphon aurantiacus type strain (114-95(T)).</title>
        <authorList>
            <person name="Kiss H."/>
            <person name="Nett M."/>
            <person name="Domin N."/>
            <person name="Martin K."/>
            <person name="Maresca J.A."/>
            <person name="Copeland A."/>
            <person name="Lapidus A."/>
            <person name="Lucas S."/>
            <person name="Berry K.W."/>
            <person name="Glavina Del Rio T."/>
            <person name="Dalin E."/>
            <person name="Tice H."/>
            <person name="Pitluck S."/>
            <person name="Richardson P."/>
            <person name="Bruce D."/>
            <person name="Goodwin L."/>
            <person name="Han C."/>
            <person name="Detter J.C."/>
            <person name="Schmutz J."/>
            <person name="Brettin T."/>
            <person name="Land M."/>
            <person name="Hauser L."/>
            <person name="Kyrpides N.C."/>
            <person name="Ivanova N."/>
            <person name="Goker M."/>
            <person name="Woyke T."/>
            <person name="Klenk H.P."/>
            <person name="Bryant D.A."/>
        </authorList>
    </citation>
    <scope>NUCLEOTIDE SEQUENCE [LARGE SCALE GENOMIC DNA]</scope>
    <source>
        <strain evidence="3">ATCC 23779 / DSM 785 / 114-95</strain>
    </source>
</reference>
<keyword evidence="1" id="KW-0472">Membrane</keyword>
<keyword evidence="3" id="KW-1185">Reference proteome</keyword>
<keyword evidence="1" id="KW-1133">Transmembrane helix</keyword>
<dbReference type="HOGENOM" id="CLU_2105605_0_0_0"/>
<accession>A9B723</accession>
<dbReference type="AlphaFoldDB" id="A9B723"/>
<feature type="transmembrane region" description="Helical" evidence="1">
    <location>
        <begin position="15"/>
        <end position="34"/>
    </location>
</feature>
<protein>
    <submittedName>
        <fullName evidence="2">Uncharacterized protein</fullName>
    </submittedName>
</protein>